<dbReference type="InterPro" id="IPR046453">
    <property type="entry name" value="GpA_ATPase"/>
</dbReference>
<accession>A0A0N7CAA0</accession>
<evidence type="ECO:0000313" key="3">
    <source>
        <dbReference type="Proteomes" id="UP000224329"/>
    </source>
</evidence>
<dbReference type="EMBL" id="KR296689">
    <property type="protein sequence ID" value="AKJ74074.1"/>
    <property type="molecule type" value="Genomic_DNA"/>
</dbReference>
<evidence type="ECO:0000313" key="2">
    <source>
        <dbReference type="EMBL" id="AKJ74074.1"/>
    </source>
</evidence>
<feature type="domain" description="Phage terminase large subunit GpA ATPase" evidence="1">
    <location>
        <begin position="41"/>
        <end position="192"/>
    </location>
</feature>
<organism evidence="2 3">
    <name type="scientific">Salmonella phage 35</name>
    <dbReference type="NCBI Taxonomy" id="1654888"/>
    <lineage>
        <taxon>Viruses</taxon>
        <taxon>Duplodnaviria</taxon>
        <taxon>Heunggongvirae</taxon>
        <taxon>Uroviricota</taxon>
        <taxon>Caudoviricetes</taxon>
        <taxon>Casjensviridae</taxon>
        <taxon>Chivirus</taxon>
        <taxon>Chivirus cv35</taxon>
    </lineage>
</organism>
<reference evidence="2 3" key="1">
    <citation type="journal article" date="2016" name="Virus Genes">
        <title>Genomic characterization of Salmonella bacteriophages isolated from India.</title>
        <authorList>
            <person name="Karpe Y.A."/>
            <person name="Kanade G.D."/>
            <person name="Pingale K.D."/>
            <person name="Arankalle V.A."/>
            <person name="Banerjee K."/>
        </authorList>
    </citation>
    <scope>NUCLEOTIDE SEQUENCE [LARGE SCALE GENOMIC DNA]</scope>
</reference>
<dbReference type="Pfam" id="PF05876">
    <property type="entry name" value="GpA_ATPase"/>
    <property type="match status" value="1"/>
</dbReference>
<proteinExistence type="predicted"/>
<gene>
    <name evidence="2" type="ORF">SP35_11</name>
</gene>
<dbReference type="PANTHER" id="PTHR34413:SF2">
    <property type="entry name" value="PROPHAGE TAIL FIBER ASSEMBLY PROTEIN HOMOLOG TFAE-RELATED"/>
    <property type="match status" value="1"/>
</dbReference>
<sequence>MKFKSIGQIISSVAEQLRPPMRMTVADAAAKYRYVNQPGAYVGDWLNSTTPYMVEPMNMMNSRAYDKMAFVGPAQSGKTDALILNSIVYSVKVDPMDLMIYCPTSTAARDFSMRRVDRLHRHSPKVGEMLMKNRDADNKFDKHYVTGIILTLSYPSVTELAGRPVGRIIITDYDRIDDDIGGDGNAFDLASNVRRPSGRLPCVRPSPRHHVRLKTRTGLSVRHTKPRHATGLSGYTTVATADAGNGRVRTATSILKAPSSF</sequence>
<evidence type="ECO:0000259" key="1">
    <source>
        <dbReference type="Pfam" id="PF05876"/>
    </source>
</evidence>
<dbReference type="PANTHER" id="PTHR34413">
    <property type="entry name" value="PROPHAGE TAIL FIBER ASSEMBLY PROTEIN HOMOLOG TFAE-RELATED-RELATED"/>
    <property type="match status" value="1"/>
</dbReference>
<protein>
    <submittedName>
        <fullName evidence="2">Terminase large subunit</fullName>
    </submittedName>
</protein>
<keyword evidence="3" id="KW-1185">Reference proteome</keyword>
<dbReference type="Proteomes" id="UP000224329">
    <property type="component" value="Segment"/>
</dbReference>
<dbReference type="GO" id="GO:0016887">
    <property type="term" value="F:ATP hydrolysis activity"/>
    <property type="evidence" value="ECO:0007669"/>
    <property type="project" value="InterPro"/>
</dbReference>
<dbReference type="InterPro" id="IPR051220">
    <property type="entry name" value="TFA_Chaperone"/>
</dbReference>
<name>A0A0N7CAA0_9CAUD</name>